<evidence type="ECO:0000313" key="3">
    <source>
        <dbReference type="Proteomes" id="UP000283003"/>
    </source>
</evidence>
<dbReference type="Pfam" id="PF10988">
    <property type="entry name" value="DUF2807"/>
    <property type="match status" value="1"/>
</dbReference>
<dbReference type="InterPro" id="IPR021255">
    <property type="entry name" value="DUF2807"/>
</dbReference>
<dbReference type="Proteomes" id="UP000283003">
    <property type="component" value="Unassembled WGS sequence"/>
</dbReference>
<dbReference type="OrthoDB" id="7425768at2"/>
<dbReference type="AlphaFoldDB" id="A0A437GYZ8"/>
<comment type="caution">
    <text evidence="2">The sequence shown here is derived from an EMBL/GenBank/DDBJ whole genome shotgun (WGS) entry which is preliminary data.</text>
</comment>
<sequence length="254" mass="25731">MGSNTMSIHIRLPGIGKAIAAVAGLAIGGILTGCNAENVSFGDVKGVPLSELDTSGAAPTTIALMGPDTVKLKQGETLTIDVEGSDEMIAAMRFALKGDTLGILRSKDAPKGEHATVLITMPAPESIVVAGSGRVETQGLADKAEVTIAGSGTAVSGAVDIDKLKINIAGSGTFRVDGKVRKLTLSLAGSGEAKMKDLQVEKAEVNIAGSGKGQFRSDGTVAANIMGSGEVRVIGRAKCEIHSMGSGKLVCEES</sequence>
<dbReference type="EMBL" id="RXOL01000002">
    <property type="protein sequence ID" value="RVQ67720.1"/>
    <property type="molecule type" value="Genomic_DNA"/>
</dbReference>
<dbReference type="Gene3D" id="2.160.20.120">
    <property type="match status" value="1"/>
</dbReference>
<accession>A0A437GYZ8</accession>
<proteinExistence type="predicted"/>
<feature type="domain" description="Putative auto-transporter adhesin head GIN" evidence="1">
    <location>
        <begin position="59"/>
        <end position="237"/>
    </location>
</feature>
<evidence type="ECO:0000313" key="2">
    <source>
        <dbReference type="EMBL" id="RVQ67720.1"/>
    </source>
</evidence>
<gene>
    <name evidence="2" type="ORF">EKN06_07260</name>
</gene>
<reference evidence="2 3" key="1">
    <citation type="submission" date="2018-12" db="EMBL/GenBank/DDBJ databases">
        <title>Croceicoccus ponticola sp. nov., a lipolytic bacterium isolated from seawater.</title>
        <authorList>
            <person name="Yoon J.-H."/>
        </authorList>
    </citation>
    <scope>NUCLEOTIDE SEQUENCE [LARGE SCALE GENOMIC DNA]</scope>
    <source>
        <strain evidence="2 3">GM-16</strain>
    </source>
</reference>
<keyword evidence="3" id="KW-1185">Reference proteome</keyword>
<organism evidence="2 3">
    <name type="scientific">Croceicoccus ponticola</name>
    <dbReference type="NCBI Taxonomy" id="2217664"/>
    <lineage>
        <taxon>Bacteria</taxon>
        <taxon>Pseudomonadati</taxon>
        <taxon>Pseudomonadota</taxon>
        <taxon>Alphaproteobacteria</taxon>
        <taxon>Sphingomonadales</taxon>
        <taxon>Erythrobacteraceae</taxon>
        <taxon>Croceicoccus</taxon>
    </lineage>
</organism>
<evidence type="ECO:0000259" key="1">
    <source>
        <dbReference type="Pfam" id="PF10988"/>
    </source>
</evidence>
<protein>
    <submittedName>
        <fullName evidence="2">DUF2807 domain-containing protein</fullName>
    </submittedName>
</protein>
<name>A0A437GYZ8_9SPHN</name>